<accession>A0ACC2WWL6</accession>
<comment type="caution">
    <text evidence="1">The sequence shown here is derived from an EMBL/GenBank/DDBJ whole genome shotgun (WGS) entry which is preliminary data.</text>
</comment>
<organism evidence="1 2">
    <name type="scientific">Naganishia vaughanmartiniae</name>
    <dbReference type="NCBI Taxonomy" id="1424756"/>
    <lineage>
        <taxon>Eukaryota</taxon>
        <taxon>Fungi</taxon>
        <taxon>Dikarya</taxon>
        <taxon>Basidiomycota</taxon>
        <taxon>Agaricomycotina</taxon>
        <taxon>Tremellomycetes</taxon>
        <taxon>Filobasidiales</taxon>
        <taxon>Filobasidiaceae</taxon>
        <taxon>Naganishia</taxon>
    </lineage>
</organism>
<protein>
    <submittedName>
        <fullName evidence="1">Uncharacterized protein</fullName>
    </submittedName>
</protein>
<keyword evidence="2" id="KW-1185">Reference proteome</keyword>
<proteinExistence type="predicted"/>
<dbReference type="Proteomes" id="UP001243375">
    <property type="component" value="Unassembled WGS sequence"/>
</dbReference>
<dbReference type="EMBL" id="JASBWU010000015">
    <property type="protein sequence ID" value="KAJ9115903.1"/>
    <property type="molecule type" value="Genomic_DNA"/>
</dbReference>
<reference evidence="1" key="1">
    <citation type="submission" date="2023-04" db="EMBL/GenBank/DDBJ databases">
        <title>Draft Genome sequencing of Naganishia species isolated from polar environments using Oxford Nanopore Technology.</title>
        <authorList>
            <person name="Leo P."/>
            <person name="Venkateswaran K."/>
        </authorList>
    </citation>
    <scope>NUCLEOTIDE SEQUENCE</scope>
    <source>
        <strain evidence="1">MNA-CCFEE 5425</strain>
    </source>
</reference>
<evidence type="ECO:0000313" key="2">
    <source>
        <dbReference type="Proteomes" id="UP001243375"/>
    </source>
</evidence>
<name>A0ACC2WWL6_9TREE</name>
<gene>
    <name evidence="1" type="ORF">QFC22_005046</name>
</gene>
<sequence>MQRTETPEAVSDAEERITQLEDRVQGAAFGNGRAGGGRGGQRRTEGRRTAAAGAGKNTTTGRNTGNRHRGQEQQDHHRGTTVIRTPGRGRIQDDVTLPAGETSPQRLVLDTSSLLFSLLTIKRLLHPPSSSKHQAHSSKPSAATATSTTVDGAELIVPLETLRTLDLLKKGTHPYAQAARAATRFIELEQRRTRDRVRAEAAEVDDAGQHRIGNKVTAEHEVGDDGWRKVRPGLWVQQEQERMDVFPSSDPQSEQTQLEQIHQQEEDPPFPAPVAGYITETLACALYFREWWDVPSSQAVLGIAHPCPGAANTGDDPVARAGAGEGEGRRKDDADAGAQAVELFGERAEGFAIREWAERGDVAFLDFTPPAQRSSRNQDTAHTTYAHTGDVLDGGDEENVVVPLLEEEVAVVRLTSEEDDPRAEVLLPNGRERNRGKQQPRREEGQRNRRRAHHSPTMETYEPMPAPAITSHTQSSTVGTKETQAPVAAATPTLLTRVPQIFDAQRNGMVSSAEMKAQRDREAARYARQAHGHGGQGYGQGPGQAQGVVSGNGGGGARGGRNVGGAVNSRGLPSTATTPAGQAKSRGMTLLQRPATSSANTATLTQPKLGGTTGVQVRGGGEPSNTGSGTGERKNGKGRRGGDRPARALPSGTTRLEQPQQTREPQVMLLQRPK</sequence>
<evidence type="ECO:0000313" key="1">
    <source>
        <dbReference type="EMBL" id="KAJ9115903.1"/>
    </source>
</evidence>